<gene>
    <name evidence="2" type="ORF">I206_07231</name>
    <name evidence="3" type="ORF">I206_106427</name>
</gene>
<feature type="region of interest" description="Disordered" evidence="1">
    <location>
        <begin position="1"/>
        <end position="175"/>
    </location>
</feature>
<feature type="compositionally biased region" description="Basic and acidic residues" evidence="1">
    <location>
        <begin position="1"/>
        <end position="70"/>
    </location>
</feature>
<dbReference type="STRING" id="1296096.A0A1B9HUA0"/>
<feature type="compositionally biased region" description="Basic residues" evidence="1">
    <location>
        <begin position="72"/>
        <end position="85"/>
    </location>
</feature>
<dbReference type="EMBL" id="CP144527">
    <property type="protein sequence ID" value="WWC72465.1"/>
    <property type="molecule type" value="Genomic_DNA"/>
</dbReference>
<feature type="compositionally biased region" description="Low complexity" evidence="1">
    <location>
        <begin position="104"/>
        <end position="113"/>
    </location>
</feature>
<sequence length="319" mass="38353">MGGTQELERKSRGESRDRTQNSRRGEDRHHLRTDHRDRDYDRRDRDRDGGRNREHDRSREQRTSRRDSYSRSRSRSRSPSRRHHKDGKDREDKKSKHRRRRSRSSSSTSSSSESHSETESEDERRRRRRKEKERRREKEDKDERRRRKEKKRAKKDKKRRGTASSTAQWGQYGLISEIDLPKKDSEFRAWLVEERKINPETVSKERTKKEFAIFVEDYNTATLPHDKYYDMAKFERKMNMIRSGQTLPDESGEYDPLADMKAHTSSLRTSAPKEKDTYLSKEKIAELRRVEAERTEIAKRRQMGLDVNKNLGVRMEDII</sequence>
<dbReference type="Proteomes" id="UP000094020">
    <property type="component" value="Chromosome 9"/>
</dbReference>
<protein>
    <submittedName>
        <fullName evidence="2">Uncharacterized protein</fullName>
    </submittedName>
</protein>
<reference evidence="2" key="3">
    <citation type="submission" date="2016-07" db="EMBL/GenBank/DDBJ databases">
        <title>Evolution of pathogenesis and genome organization in the Tremellales.</title>
        <authorList>
            <person name="Cuomo C."/>
            <person name="Litvintseva A."/>
            <person name="Heitman J."/>
            <person name="Chen Y."/>
            <person name="Sun S."/>
            <person name="Springer D."/>
            <person name="Dromer F."/>
            <person name="Young S."/>
            <person name="Zeng Q."/>
            <person name="Chapman S."/>
            <person name="Gujja S."/>
            <person name="Saif S."/>
            <person name="Birren B."/>
        </authorList>
    </citation>
    <scope>NUCLEOTIDE SEQUENCE</scope>
    <source>
        <strain evidence="2">CBS 10737</strain>
    </source>
</reference>
<reference evidence="2" key="1">
    <citation type="submission" date="2013-07" db="EMBL/GenBank/DDBJ databases">
        <title>The Genome Sequence of Cryptococcus pinus CBS10737.</title>
        <authorList>
            <consortium name="The Broad Institute Genome Sequencing Platform"/>
            <person name="Cuomo C."/>
            <person name="Litvintseva A."/>
            <person name="Chen Y."/>
            <person name="Heitman J."/>
            <person name="Sun S."/>
            <person name="Springer D."/>
            <person name="Dromer F."/>
            <person name="Young S.K."/>
            <person name="Zeng Q."/>
            <person name="Gargeya S."/>
            <person name="Fitzgerald M."/>
            <person name="Abouelleil A."/>
            <person name="Alvarado L."/>
            <person name="Berlin A.M."/>
            <person name="Chapman S.B."/>
            <person name="Dewar J."/>
            <person name="Goldberg J."/>
            <person name="Griggs A."/>
            <person name="Gujja S."/>
            <person name="Hansen M."/>
            <person name="Howarth C."/>
            <person name="Imamovic A."/>
            <person name="Larimer J."/>
            <person name="McCowan C."/>
            <person name="Murphy C."/>
            <person name="Pearson M."/>
            <person name="Priest M."/>
            <person name="Roberts A."/>
            <person name="Saif S."/>
            <person name="Shea T."/>
            <person name="Sykes S."/>
            <person name="Wortman J."/>
            <person name="Nusbaum C."/>
            <person name="Birren B."/>
        </authorList>
    </citation>
    <scope>NUCLEOTIDE SEQUENCE [LARGE SCALE GENOMIC DNA]</scope>
    <source>
        <strain evidence="2">CBS 10737</strain>
    </source>
</reference>
<feature type="compositionally biased region" description="Basic and acidic residues" evidence="1">
    <location>
        <begin position="114"/>
        <end position="124"/>
    </location>
</feature>
<organism evidence="2">
    <name type="scientific">Kwoniella pini CBS 10737</name>
    <dbReference type="NCBI Taxonomy" id="1296096"/>
    <lineage>
        <taxon>Eukaryota</taxon>
        <taxon>Fungi</taxon>
        <taxon>Dikarya</taxon>
        <taxon>Basidiomycota</taxon>
        <taxon>Agaricomycotina</taxon>
        <taxon>Tremellomycetes</taxon>
        <taxon>Tremellales</taxon>
        <taxon>Cryptococcaceae</taxon>
        <taxon>Kwoniella</taxon>
    </lineage>
</organism>
<dbReference type="OrthoDB" id="2538345at2759"/>
<evidence type="ECO:0000313" key="3">
    <source>
        <dbReference type="EMBL" id="WWC72465.1"/>
    </source>
</evidence>
<reference evidence="3" key="2">
    <citation type="submission" date="2013-07" db="EMBL/GenBank/DDBJ databases">
        <authorList>
            <consortium name="The Broad Institute Genome Sequencing Platform"/>
            <person name="Cuomo C."/>
            <person name="Litvintseva A."/>
            <person name="Chen Y."/>
            <person name="Heitman J."/>
            <person name="Sun S."/>
            <person name="Springer D."/>
            <person name="Dromer F."/>
            <person name="Young S.K."/>
            <person name="Zeng Q."/>
            <person name="Gargeya S."/>
            <person name="Fitzgerald M."/>
            <person name="Abouelleil A."/>
            <person name="Alvarado L."/>
            <person name="Berlin A.M."/>
            <person name="Chapman S.B."/>
            <person name="Dewar J."/>
            <person name="Goldberg J."/>
            <person name="Griggs A."/>
            <person name="Gujja S."/>
            <person name="Hansen M."/>
            <person name="Howarth C."/>
            <person name="Imamovic A."/>
            <person name="Larimer J."/>
            <person name="McCowan C."/>
            <person name="Murphy C."/>
            <person name="Pearson M."/>
            <person name="Priest M."/>
            <person name="Roberts A."/>
            <person name="Saif S."/>
            <person name="Shea T."/>
            <person name="Sykes S."/>
            <person name="Wortman J."/>
            <person name="Nusbaum C."/>
            <person name="Birren B."/>
        </authorList>
    </citation>
    <scope>NUCLEOTIDE SEQUENCE</scope>
    <source>
        <strain evidence="3">CBS 10737</strain>
    </source>
</reference>
<evidence type="ECO:0000256" key="1">
    <source>
        <dbReference type="SAM" id="MobiDB-lite"/>
    </source>
</evidence>
<dbReference type="KEGG" id="kpin:30175600"/>
<feature type="compositionally biased region" description="Basic and acidic residues" evidence="1">
    <location>
        <begin position="134"/>
        <end position="143"/>
    </location>
</feature>
<reference evidence="3" key="4">
    <citation type="submission" date="2024-02" db="EMBL/GenBank/DDBJ databases">
        <title>Comparative genomics of Cryptococcus and Kwoniella reveals pathogenesis evolution and contrasting modes of karyotype evolution via chromosome fusion or intercentromeric recombination.</title>
        <authorList>
            <person name="Coelho M.A."/>
            <person name="David-Palma M."/>
            <person name="Shea T."/>
            <person name="Bowers K."/>
            <person name="McGinley-Smith S."/>
            <person name="Mohammad A.W."/>
            <person name="Gnirke A."/>
            <person name="Yurkov A.M."/>
            <person name="Nowrousian M."/>
            <person name="Sun S."/>
            <person name="Cuomo C.A."/>
            <person name="Heitman J."/>
        </authorList>
    </citation>
    <scope>NUCLEOTIDE SEQUENCE</scope>
    <source>
        <strain evidence="3">CBS 10737</strain>
    </source>
</reference>
<evidence type="ECO:0000313" key="2">
    <source>
        <dbReference type="EMBL" id="OCF46844.1"/>
    </source>
</evidence>
<dbReference type="PANTHER" id="PTHR34689">
    <property type="entry name" value="NUCLEIC ACID-BINDING PROTEIN"/>
    <property type="match status" value="1"/>
</dbReference>
<dbReference type="EMBL" id="KI894015">
    <property type="protein sequence ID" value="OCF46844.1"/>
    <property type="molecule type" value="Genomic_DNA"/>
</dbReference>
<proteinExistence type="predicted"/>
<evidence type="ECO:0000313" key="4">
    <source>
        <dbReference type="Proteomes" id="UP000094020"/>
    </source>
</evidence>
<dbReference type="RefSeq" id="XP_019008063.1">
    <property type="nucleotide sequence ID" value="XM_019158925.1"/>
</dbReference>
<dbReference type="GeneID" id="30175600"/>
<feature type="compositionally biased region" description="Basic residues" evidence="1">
    <location>
        <begin position="144"/>
        <end position="161"/>
    </location>
</feature>
<keyword evidence="4" id="KW-1185">Reference proteome</keyword>
<accession>A0A1B9HUA0</accession>
<name>A0A1B9HUA0_9TREE</name>
<dbReference type="AlphaFoldDB" id="A0A1B9HUA0"/>
<dbReference type="PANTHER" id="PTHR34689:SF1">
    <property type="entry name" value="NUCLEIC ACID-BINDING PROTEIN"/>
    <property type="match status" value="1"/>
</dbReference>